<dbReference type="Ensembl" id="ENSPNAT00000081619.1">
    <property type="protein sequence ID" value="ENSPNAP00000061870.1"/>
    <property type="gene ID" value="ENSPNAG00000032872.1"/>
</dbReference>
<evidence type="ECO:0000313" key="15">
    <source>
        <dbReference type="Proteomes" id="UP001501920"/>
    </source>
</evidence>
<sequence length="152" mass="17342">MASSAVRRILADITRFSGRPGTSSVWSLRPCTVRALSVTSHCCTKSLKSPGGNEDDLSKPIKFSTSKGSHRTWKVERSMGSTHQRPWWQVLPFSVLGVSFLLWCFFRKESEIDQALEKQLFEYLPGLLTFMEEEEEKEEQTEALKEPGQRTK</sequence>
<keyword evidence="8 13" id="KW-1133">Transmembrane helix</keyword>
<reference evidence="14" key="3">
    <citation type="submission" date="2025-09" db="UniProtKB">
        <authorList>
            <consortium name="Ensembl"/>
        </authorList>
    </citation>
    <scope>IDENTIFICATION</scope>
</reference>
<keyword evidence="6" id="KW-0999">Mitochondrion inner membrane</keyword>
<evidence type="ECO:0000256" key="3">
    <source>
        <dbReference type="ARBA" id="ARBA00022660"/>
    </source>
</evidence>
<keyword evidence="10 13" id="KW-0472">Membrane</keyword>
<dbReference type="GeneID" id="108429219"/>
<dbReference type="GeneTree" id="ENSGT00510000049652"/>
<dbReference type="PRINTS" id="PR02042">
    <property type="entry name" value="CCSMST1"/>
</dbReference>
<comment type="subcellular location">
    <subcellularLocation>
        <location evidence="1">Mitochondrion inner membrane</location>
        <topology evidence="1">Single-pass membrane protein</topology>
    </subcellularLocation>
</comment>
<evidence type="ECO:0000256" key="13">
    <source>
        <dbReference type="SAM" id="Phobius"/>
    </source>
</evidence>
<proteinExistence type="inferred from homology"/>
<evidence type="ECO:0000256" key="4">
    <source>
        <dbReference type="ARBA" id="ARBA00022692"/>
    </source>
</evidence>
<comment type="similarity">
    <text evidence="11">Belongs to the UQCC4 family.</text>
</comment>
<evidence type="ECO:0000256" key="8">
    <source>
        <dbReference type="ARBA" id="ARBA00022989"/>
    </source>
</evidence>
<feature type="region of interest" description="Disordered" evidence="12">
    <location>
        <begin position="133"/>
        <end position="152"/>
    </location>
</feature>
<evidence type="ECO:0000256" key="5">
    <source>
        <dbReference type="ARBA" id="ARBA00022729"/>
    </source>
</evidence>
<evidence type="ECO:0000256" key="12">
    <source>
        <dbReference type="SAM" id="MobiDB-lite"/>
    </source>
</evidence>
<keyword evidence="5" id="KW-0732">Signal</keyword>
<dbReference type="Proteomes" id="UP001501920">
    <property type="component" value="Chromosome 3"/>
</dbReference>
<reference evidence="14 15" key="1">
    <citation type="submission" date="2020-10" db="EMBL/GenBank/DDBJ databases">
        <title>Pygocentrus nattereri (red-bellied piranha) genome, fPygNat1, primary haplotype.</title>
        <authorList>
            <person name="Myers G."/>
            <person name="Meyer A."/>
            <person name="Karagic N."/>
            <person name="Pippel M."/>
            <person name="Winkler S."/>
            <person name="Tracey A."/>
            <person name="Wood J."/>
            <person name="Formenti G."/>
            <person name="Howe K."/>
            <person name="Fedrigo O."/>
            <person name="Jarvis E.D."/>
        </authorList>
    </citation>
    <scope>NUCLEOTIDE SEQUENCE [LARGE SCALE GENOMIC DNA]</scope>
</reference>
<reference evidence="14" key="2">
    <citation type="submission" date="2025-08" db="UniProtKB">
        <authorList>
            <consortium name="Ensembl"/>
        </authorList>
    </citation>
    <scope>IDENTIFICATION</scope>
</reference>
<keyword evidence="3" id="KW-0679">Respiratory chain</keyword>
<keyword evidence="2" id="KW-0813">Transport</keyword>
<evidence type="ECO:0000256" key="7">
    <source>
        <dbReference type="ARBA" id="ARBA00022982"/>
    </source>
</evidence>
<evidence type="ECO:0000256" key="11">
    <source>
        <dbReference type="ARBA" id="ARBA00034713"/>
    </source>
</evidence>
<dbReference type="RefSeq" id="XP_017556302.1">
    <property type="nucleotide sequence ID" value="XM_017700813.2"/>
</dbReference>
<dbReference type="Pfam" id="PF15013">
    <property type="entry name" value="CCSMST1"/>
    <property type="match status" value="1"/>
</dbReference>
<dbReference type="PANTHER" id="PTHR35268">
    <property type="entry name" value="PROTEIN CCSMST1"/>
    <property type="match status" value="1"/>
</dbReference>
<evidence type="ECO:0000256" key="1">
    <source>
        <dbReference type="ARBA" id="ARBA00004434"/>
    </source>
</evidence>
<keyword evidence="9" id="KW-0496">Mitochondrion</keyword>
<keyword evidence="15" id="KW-1185">Reference proteome</keyword>
<dbReference type="InterPro" id="IPR023248">
    <property type="entry name" value="UQCC4_vert"/>
</dbReference>
<evidence type="ECO:0000256" key="2">
    <source>
        <dbReference type="ARBA" id="ARBA00022448"/>
    </source>
</evidence>
<dbReference type="InterPro" id="IPR029160">
    <property type="entry name" value="UQCC4"/>
</dbReference>
<dbReference type="GO" id="GO:0005743">
    <property type="term" value="C:mitochondrial inner membrane"/>
    <property type="evidence" value="ECO:0007669"/>
    <property type="project" value="UniProtKB-SubCell"/>
</dbReference>
<accession>A0AAR2KC65</accession>
<evidence type="ECO:0000256" key="9">
    <source>
        <dbReference type="ARBA" id="ARBA00023128"/>
    </source>
</evidence>
<protein>
    <submittedName>
        <fullName evidence="14">Uncharacterized protein</fullName>
    </submittedName>
</protein>
<dbReference type="CTD" id="283951"/>
<dbReference type="AlphaFoldDB" id="A0AAR2KC65"/>
<dbReference type="PANTHER" id="PTHR35268:SF1">
    <property type="entry name" value="UBIQUINOL-CYTOCHROME-C REDUCTASE COMPLEX ASSEMBLY FACTOR 4"/>
    <property type="match status" value="1"/>
</dbReference>
<name>A0AAR2KC65_PYGNA</name>
<organism evidence="14 15">
    <name type="scientific">Pygocentrus nattereri</name>
    <name type="common">Red-bellied piranha</name>
    <dbReference type="NCBI Taxonomy" id="42514"/>
    <lineage>
        <taxon>Eukaryota</taxon>
        <taxon>Metazoa</taxon>
        <taxon>Chordata</taxon>
        <taxon>Craniata</taxon>
        <taxon>Vertebrata</taxon>
        <taxon>Euteleostomi</taxon>
        <taxon>Actinopterygii</taxon>
        <taxon>Neopterygii</taxon>
        <taxon>Teleostei</taxon>
        <taxon>Ostariophysi</taxon>
        <taxon>Characiformes</taxon>
        <taxon>Characoidei</taxon>
        <taxon>Pygocentrus</taxon>
    </lineage>
</organism>
<feature type="compositionally biased region" description="Basic and acidic residues" evidence="12">
    <location>
        <begin position="140"/>
        <end position="152"/>
    </location>
</feature>
<keyword evidence="4 13" id="KW-0812">Transmembrane</keyword>
<evidence type="ECO:0000256" key="10">
    <source>
        <dbReference type="ARBA" id="ARBA00023136"/>
    </source>
</evidence>
<evidence type="ECO:0000313" key="14">
    <source>
        <dbReference type="Ensembl" id="ENSPNAP00000061870.1"/>
    </source>
</evidence>
<keyword evidence="7" id="KW-0249">Electron transport</keyword>
<feature type="transmembrane region" description="Helical" evidence="13">
    <location>
        <begin position="87"/>
        <end position="106"/>
    </location>
</feature>
<evidence type="ECO:0000256" key="6">
    <source>
        <dbReference type="ARBA" id="ARBA00022792"/>
    </source>
</evidence>